<organism evidence="1 2">
    <name type="scientific">Neptuniibacter pectenicola</name>
    <dbReference type="NCBI Taxonomy" id="1806669"/>
    <lineage>
        <taxon>Bacteria</taxon>
        <taxon>Pseudomonadati</taxon>
        <taxon>Pseudomonadota</taxon>
        <taxon>Gammaproteobacteria</taxon>
        <taxon>Oceanospirillales</taxon>
        <taxon>Oceanospirillaceae</taxon>
        <taxon>Neptuniibacter</taxon>
    </lineage>
</organism>
<proteinExistence type="predicted"/>
<accession>A0ABU9TVF3</accession>
<evidence type="ECO:0000313" key="2">
    <source>
        <dbReference type="Proteomes" id="UP001449225"/>
    </source>
</evidence>
<comment type="caution">
    <text evidence="1">The sequence shown here is derived from an EMBL/GenBank/DDBJ whole genome shotgun (WGS) entry which is preliminary data.</text>
</comment>
<dbReference type="EMBL" id="JBBMRA010000017">
    <property type="protein sequence ID" value="MEM5537682.1"/>
    <property type="molecule type" value="Genomic_DNA"/>
</dbReference>
<keyword evidence="2" id="KW-1185">Reference proteome</keyword>
<name>A0ABU9TVF3_9GAMM</name>
<dbReference type="RefSeq" id="WP_342854942.1">
    <property type="nucleotide sequence ID" value="NZ_JBBMRA010000017.1"/>
</dbReference>
<reference evidence="1 2" key="1">
    <citation type="submission" date="2024-03" db="EMBL/GenBank/DDBJ databases">
        <title>Community enrichment and isolation of bacterial strains for fucoidan degradation.</title>
        <authorList>
            <person name="Sichert A."/>
        </authorList>
    </citation>
    <scope>NUCLEOTIDE SEQUENCE [LARGE SCALE GENOMIC DNA]</scope>
    <source>
        <strain evidence="1 2">AS76</strain>
    </source>
</reference>
<dbReference type="Proteomes" id="UP001449225">
    <property type="component" value="Unassembled WGS sequence"/>
</dbReference>
<gene>
    <name evidence="1" type="ORF">WNY58_14935</name>
</gene>
<protein>
    <submittedName>
        <fullName evidence="1">Uncharacterized protein</fullName>
    </submittedName>
</protein>
<sequence length="81" mass="9091">MLIEISAPVFKCEEDENIFFLRIQGLPNYKHVAIHESCLQVTLLEPVLASSVQGNAASVSAMDELQEICDIWGTRFRILTP</sequence>
<evidence type="ECO:0000313" key="1">
    <source>
        <dbReference type="EMBL" id="MEM5537682.1"/>
    </source>
</evidence>